<name>A0AA86RA77_9EUKA</name>
<accession>A0AA86RA77</accession>
<dbReference type="Proteomes" id="UP001642409">
    <property type="component" value="Unassembled WGS sequence"/>
</dbReference>
<dbReference type="EMBL" id="CAXDID020000127">
    <property type="protein sequence ID" value="CAL6034106.1"/>
    <property type="molecule type" value="Genomic_DNA"/>
</dbReference>
<evidence type="ECO:0000313" key="2">
    <source>
        <dbReference type="EMBL" id="CAL6034106.1"/>
    </source>
</evidence>
<comment type="caution">
    <text evidence="1">The sequence shown here is derived from an EMBL/GenBank/DDBJ whole genome shotgun (WGS) entry which is preliminary data.</text>
</comment>
<dbReference type="EMBL" id="CATOUU010001084">
    <property type="protein sequence ID" value="CAI9970928.1"/>
    <property type="molecule type" value="Genomic_DNA"/>
</dbReference>
<protein>
    <submittedName>
        <fullName evidence="2">Hypothetical_protein</fullName>
    </submittedName>
</protein>
<evidence type="ECO:0000313" key="1">
    <source>
        <dbReference type="EMBL" id="CAI9970928.1"/>
    </source>
</evidence>
<reference evidence="2 3" key="2">
    <citation type="submission" date="2024-07" db="EMBL/GenBank/DDBJ databases">
        <authorList>
            <person name="Akdeniz Z."/>
        </authorList>
    </citation>
    <scope>NUCLEOTIDE SEQUENCE [LARGE SCALE GENOMIC DNA]</scope>
</reference>
<dbReference type="AlphaFoldDB" id="A0AA86RA77"/>
<evidence type="ECO:0000313" key="3">
    <source>
        <dbReference type="Proteomes" id="UP001642409"/>
    </source>
</evidence>
<proteinExistence type="predicted"/>
<gene>
    <name evidence="2" type="ORF">HINF_LOCUS35292</name>
    <name evidence="1" type="ORF">HINF_LOCUS58573</name>
</gene>
<keyword evidence="3" id="KW-1185">Reference proteome</keyword>
<sequence length="162" mass="19043">MFEIFKITRLNPTSWCDVGKTRRGKWDYLSLQDSLFHLFQFQVRNLSCKFINGKLFGTCFGWRHSDLQDRLHHSERNKQFYLQKRKHTGILIPGPKLKKLEALTRSLYYNGLQSHTKLLHILLILFSQTLVICKIQFKDESQAIQPNINLEVFSSQLNSANS</sequence>
<organism evidence="1">
    <name type="scientific">Hexamita inflata</name>
    <dbReference type="NCBI Taxonomy" id="28002"/>
    <lineage>
        <taxon>Eukaryota</taxon>
        <taxon>Metamonada</taxon>
        <taxon>Diplomonadida</taxon>
        <taxon>Hexamitidae</taxon>
        <taxon>Hexamitinae</taxon>
        <taxon>Hexamita</taxon>
    </lineage>
</organism>
<reference evidence="1" key="1">
    <citation type="submission" date="2023-06" db="EMBL/GenBank/DDBJ databases">
        <authorList>
            <person name="Kurt Z."/>
        </authorList>
    </citation>
    <scope>NUCLEOTIDE SEQUENCE</scope>
</reference>